<evidence type="ECO:0000259" key="12">
    <source>
        <dbReference type="PROSITE" id="PS50089"/>
    </source>
</evidence>
<keyword evidence="5 8" id="KW-0863">Zinc-finger</keyword>
<keyword evidence="11" id="KW-0175">Coiled coil</keyword>
<dbReference type="SMART" id="SM00557">
    <property type="entry name" value="IG_FLMN"/>
    <property type="match status" value="1"/>
</dbReference>
<organism evidence="14 15">
    <name type="scientific">Actinia tenebrosa</name>
    <name type="common">Australian red waratah sea anemone</name>
    <dbReference type="NCBI Taxonomy" id="6105"/>
    <lineage>
        <taxon>Eukaryota</taxon>
        <taxon>Metazoa</taxon>
        <taxon>Cnidaria</taxon>
        <taxon>Anthozoa</taxon>
        <taxon>Hexacorallia</taxon>
        <taxon>Actiniaria</taxon>
        <taxon>Actiniidae</taxon>
        <taxon>Actinia</taxon>
    </lineage>
</organism>
<name>A0A6P8INT8_ACTTE</name>
<dbReference type="InterPro" id="IPR013083">
    <property type="entry name" value="Znf_RING/FYVE/PHD"/>
</dbReference>
<proteinExistence type="inferred from homology"/>
<dbReference type="GO" id="GO:0000209">
    <property type="term" value="P:protein polyubiquitination"/>
    <property type="evidence" value="ECO:0007669"/>
    <property type="project" value="TreeGrafter"/>
</dbReference>
<dbReference type="OrthoDB" id="264520at2759"/>
<feature type="coiled-coil region" evidence="11">
    <location>
        <begin position="178"/>
        <end position="212"/>
    </location>
</feature>
<evidence type="ECO:0000259" key="13">
    <source>
        <dbReference type="PROSITE" id="PS50119"/>
    </source>
</evidence>
<dbReference type="Gene3D" id="3.30.160.60">
    <property type="entry name" value="Classic Zinc Finger"/>
    <property type="match status" value="1"/>
</dbReference>
<dbReference type="GO" id="GO:0043161">
    <property type="term" value="P:proteasome-mediated ubiquitin-dependent protein catabolic process"/>
    <property type="evidence" value="ECO:0007669"/>
    <property type="project" value="TreeGrafter"/>
</dbReference>
<dbReference type="InParanoid" id="A0A6P8INT8"/>
<dbReference type="GO" id="GO:0061630">
    <property type="term" value="F:ubiquitin protein ligase activity"/>
    <property type="evidence" value="ECO:0007669"/>
    <property type="project" value="TreeGrafter"/>
</dbReference>
<evidence type="ECO:0000256" key="2">
    <source>
        <dbReference type="ARBA" id="ARBA00022553"/>
    </source>
</evidence>
<dbReference type="SMART" id="SM00184">
    <property type="entry name" value="RING"/>
    <property type="match status" value="1"/>
</dbReference>
<dbReference type="RefSeq" id="XP_031568170.1">
    <property type="nucleotide sequence ID" value="XM_031712310.1"/>
</dbReference>
<feature type="repeat" description="NHL" evidence="10">
    <location>
        <begin position="489"/>
        <end position="532"/>
    </location>
</feature>
<dbReference type="SUPFAM" id="SSF57845">
    <property type="entry name" value="B-box zinc-binding domain"/>
    <property type="match status" value="1"/>
</dbReference>
<dbReference type="PROSITE" id="PS50119">
    <property type="entry name" value="ZF_BBOX"/>
    <property type="match status" value="1"/>
</dbReference>
<evidence type="ECO:0000256" key="7">
    <source>
        <dbReference type="ARBA" id="ARBA00022833"/>
    </source>
</evidence>
<keyword evidence="4" id="KW-0677">Repeat</keyword>
<dbReference type="InterPro" id="IPR011042">
    <property type="entry name" value="6-blade_b-propeller_TolB-like"/>
</dbReference>
<feature type="domain" description="RING-type" evidence="12">
    <location>
        <begin position="24"/>
        <end position="66"/>
    </location>
</feature>
<evidence type="ECO:0000256" key="1">
    <source>
        <dbReference type="ARBA" id="ARBA00008518"/>
    </source>
</evidence>
<keyword evidence="14" id="KW-1185">Reference proteome</keyword>
<gene>
    <name evidence="15" type="primary">LOC116302902</name>
</gene>
<dbReference type="AlphaFoldDB" id="A0A6P8INT8"/>
<reference evidence="15" key="1">
    <citation type="submission" date="2025-08" db="UniProtKB">
        <authorList>
            <consortium name="RefSeq"/>
        </authorList>
    </citation>
    <scope>IDENTIFICATION</scope>
    <source>
        <tissue evidence="15">Tentacle</tissue>
    </source>
</reference>
<dbReference type="CDD" id="cd05819">
    <property type="entry name" value="NHL"/>
    <property type="match status" value="1"/>
</dbReference>
<evidence type="ECO:0000256" key="5">
    <source>
        <dbReference type="ARBA" id="ARBA00022771"/>
    </source>
</evidence>
<dbReference type="Pfam" id="PF00643">
    <property type="entry name" value="zf-B_box"/>
    <property type="match status" value="1"/>
</dbReference>
<protein>
    <submittedName>
        <fullName evidence="15">Tripartite motif-containing protein 2-like</fullName>
    </submittedName>
</protein>
<dbReference type="PROSITE" id="PS50194">
    <property type="entry name" value="FILAMIN_REPEAT"/>
    <property type="match status" value="1"/>
</dbReference>
<dbReference type="InterPro" id="IPR000315">
    <property type="entry name" value="Znf_B-box"/>
</dbReference>
<dbReference type="PROSITE" id="PS51125">
    <property type="entry name" value="NHL"/>
    <property type="match status" value="2"/>
</dbReference>
<dbReference type="FunFam" id="2.120.10.30:FF:000263">
    <property type="entry name" value="Predicted protein"/>
    <property type="match status" value="1"/>
</dbReference>
<dbReference type="InterPro" id="IPR027370">
    <property type="entry name" value="Znf-RING_euk"/>
</dbReference>
<dbReference type="GO" id="GO:0003723">
    <property type="term" value="F:RNA binding"/>
    <property type="evidence" value="ECO:0007669"/>
    <property type="project" value="UniProtKB-KW"/>
</dbReference>
<dbReference type="SMART" id="SM00336">
    <property type="entry name" value="BBOX"/>
    <property type="match status" value="1"/>
</dbReference>
<dbReference type="Gene3D" id="2.60.40.10">
    <property type="entry name" value="Immunoglobulins"/>
    <property type="match status" value="1"/>
</dbReference>
<dbReference type="Pfam" id="PF01436">
    <property type="entry name" value="NHL"/>
    <property type="match status" value="2"/>
</dbReference>
<dbReference type="SUPFAM" id="SSF57850">
    <property type="entry name" value="RING/U-box"/>
    <property type="match status" value="1"/>
</dbReference>
<dbReference type="SUPFAM" id="SSF101898">
    <property type="entry name" value="NHL repeat"/>
    <property type="match status" value="1"/>
</dbReference>
<evidence type="ECO:0000256" key="11">
    <source>
        <dbReference type="SAM" id="Coils"/>
    </source>
</evidence>
<keyword evidence="6" id="KW-0833">Ubl conjugation pathway</keyword>
<keyword evidence="7" id="KW-0862">Zinc</keyword>
<dbReference type="PROSITE" id="PS50089">
    <property type="entry name" value="ZF_RING_2"/>
    <property type="match status" value="1"/>
</dbReference>
<dbReference type="Pfam" id="PF13445">
    <property type="entry name" value="zf-RING_UBOX"/>
    <property type="match status" value="1"/>
</dbReference>
<dbReference type="InterPro" id="IPR017868">
    <property type="entry name" value="Filamin/ABP280_repeat-like"/>
</dbReference>
<dbReference type="InterPro" id="IPR017907">
    <property type="entry name" value="Znf_RING_CS"/>
</dbReference>
<keyword evidence="3" id="KW-0479">Metal-binding</keyword>
<dbReference type="PANTHER" id="PTHR24104">
    <property type="entry name" value="E3 UBIQUITIN-PROTEIN LIGASE NHLRC1-RELATED"/>
    <property type="match status" value="1"/>
</dbReference>
<evidence type="ECO:0000313" key="14">
    <source>
        <dbReference type="Proteomes" id="UP000515163"/>
    </source>
</evidence>
<dbReference type="GeneID" id="116302902"/>
<dbReference type="InterPro" id="IPR001258">
    <property type="entry name" value="NHL_repeat"/>
</dbReference>
<feature type="domain" description="B box-type" evidence="13">
    <location>
        <begin position="126"/>
        <end position="163"/>
    </location>
</feature>
<evidence type="ECO:0000256" key="9">
    <source>
        <dbReference type="PROSITE-ProRule" id="PRU00087"/>
    </source>
</evidence>
<dbReference type="SMART" id="SM00502">
    <property type="entry name" value="BBC"/>
    <property type="match status" value="1"/>
</dbReference>
<dbReference type="InterPro" id="IPR001298">
    <property type="entry name" value="Filamin/ABP280_rpt"/>
</dbReference>
<dbReference type="PANTHER" id="PTHR24104:SF25">
    <property type="entry name" value="PROTEIN LIN-41"/>
    <property type="match status" value="1"/>
</dbReference>
<dbReference type="InterPro" id="IPR003649">
    <property type="entry name" value="Bbox_C"/>
</dbReference>
<dbReference type="InterPro" id="IPR001841">
    <property type="entry name" value="Znf_RING"/>
</dbReference>
<dbReference type="InterPro" id="IPR014756">
    <property type="entry name" value="Ig_E-set"/>
</dbReference>
<dbReference type="SUPFAM" id="SSF81296">
    <property type="entry name" value="E set domains"/>
    <property type="match status" value="1"/>
</dbReference>
<evidence type="ECO:0000256" key="4">
    <source>
        <dbReference type="ARBA" id="ARBA00022737"/>
    </source>
</evidence>
<dbReference type="KEGG" id="aten:116302902"/>
<evidence type="ECO:0000256" key="10">
    <source>
        <dbReference type="PROSITE-ProRule" id="PRU00504"/>
    </source>
</evidence>
<dbReference type="GO" id="GO:0000932">
    <property type="term" value="C:P-body"/>
    <property type="evidence" value="ECO:0007669"/>
    <property type="project" value="UniProtKB-SubCell"/>
</dbReference>
<dbReference type="Proteomes" id="UP000515163">
    <property type="component" value="Unplaced"/>
</dbReference>
<dbReference type="PROSITE" id="PS00518">
    <property type="entry name" value="ZF_RING_1"/>
    <property type="match status" value="1"/>
</dbReference>
<dbReference type="Gene3D" id="2.120.10.30">
    <property type="entry name" value="TolB, C-terminal domain"/>
    <property type="match status" value="2"/>
</dbReference>
<feature type="repeat" description="NHL" evidence="10">
    <location>
        <begin position="440"/>
        <end position="482"/>
    </location>
</feature>
<dbReference type="CDD" id="cd19756">
    <property type="entry name" value="Bbox2"/>
    <property type="match status" value="1"/>
</dbReference>
<evidence type="ECO:0000256" key="6">
    <source>
        <dbReference type="ARBA" id="ARBA00022786"/>
    </source>
</evidence>
<dbReference type="Pfam" id="PF00630">
    <property type="entry name" value="Filamin"/>
    <property type="match status" value="1"/>
</dbReference>
<keyword evidence="2" id="KW-0597">Phosphoprotein</keyword>
<dbReference type="InterPro" id="IPR050952">
    <property type="entry name" value="TRIM-NHL_E3_ligases"/>
</dbReference>
<accession>A0A6P8INT8</accession>
<evidence type="ECO:0000313" key="15">
    <source>
        <dbReference type="RefSeq" id="XP_031568170.1"/>
    </source>
</evidence>
<comment type="similarity">
    <text evidence="1">Belongs to the TRIM/RBCC family.</text>
</comment>
<evidence type="ECO:0000256" key="8">
    <source>
        <dbReference type="PROSITE-ProRule" id="PRU00024"/>
    </source>
</evidence>
<dbReference type="GO" id="GO:0008270">
    <property type="term" value="F:zinc ion binding"/>
    <property type="evidence" value="ECO:0007669"/>
    <property type="project" value="UniProtKB-KW"/>
</dbReference>
<evidence type="ECO:0000256" key="3">
    <source>
        <dbReference type="ARBA" id="ARBA00022723"/>
    </source>
</evidence>
<dbReference type="Gene3D" id="3.30.40.10">
    <property type="entry name" value="Zinc/RING finger domain, C3HC4 (zinc finger)"/>
    <property type="match status" value="1"/>
</dbReference>
<feature type="repeat" description="Filamin" evidence="9">
    <location>
        <begin position="332"/>
        <end position="433"/>
    </location>
</feature>
<sequence length="710" mass="79851">MAAMNDDSTDTETLLRDVQEESICPICSRPFKNPKILPCLHSFCAECVRDLVRNRQGKDFLQCPKCPKGVELPEPYTPETLPPSLYHRRLLDLRLLENPQDSSASCGSCNKGSSVVSYCFHCGEFLCTDHEEQAFEFLCNDCNTCICHKCVLSMHQGHSSTSLGQASETRKPLLSEGIKKLKSRIPICERQVKRANDAAMLLERNLNTVRLQIKKRIESLIEILKNHELQMMVKLDNIYKEHSRKFSSQRKTFENKMNQLNECIEFSHSVLQRNLDSEILQTFPFVTRRCDELEKVTQETSMKTPEVVTISYVTDKSVDETIQKSILGRVHVSPTDIQSSTVEGKGLHEGHPNHQSQFTVVTGSTSGRMCHAKGDNVTVKVSDPRNVFINADIDDRKDGRYIVSFTPQLIGSHDITVLINDKNVKGSPFLLQVGERYKLLDIFGSGGNEQLFQQPRAVATNGCGELAVADSGNHRIQLFDCHGKQPKFIRQFGSAGNQKGGMRWPSGVTFDSENNLLVSDTENNRIQIYSKEKEIILGFGQDEVEHPQGICVTERGNIAVCSGGQSPGVKLFSDNGKFIRQFNNTENGRFPAYITYDRGRFFVSYADGSVVKVFDDNGSFLYNIGLKESDPHVELRPRGLTIDSDNNLLVSDCKGLGIQIYSLDGKFLSTFGEEQEKFGLCRYVDVAVTNDGRLFVLQDYGFSNRIRIFH</sequence>
<dbReference type="InterPro" id="IPR013783">
    <property type="entry name" value="Ig-like_fold"/>
</dbReference>